<dbReference type="GO" id="GO:0000166">
    <property type="term" value="F:nucleotide binding"/>
    <property type="evidence" value="ECO:0007669"/>
    <property type="project" value="InterPro"/>
</dbReference>
<feature type="domain" description="Gal80p-like C-terminal" evidence="3">
    <location>
        <begin position="139"/>
        <end position="283"/>
    </location>
</feature>
<comment type="caution">
    <text evidence="4">The sequence shown here is derived from an EMBL/GenBank/DDBJ whole genome shotgun (WGS) entry which is preliminary data.</text>
</comment>
<organism evidence="4 5">
    <name type="scientific">Tetrapyrgos nigripes</name>
    <dbReference type="NCBI Taxonomy" id="182062"/>
    <lineage>
        <taxon>Eukaryota</taxon>
        <taxon>Fungi</taxon>
        <taxon>Dikarya</taxon>
        <taxon>Basidiomycota</taxon>
        <taxon>Agaricomycotina</taxon>
        <taxon>Agaricomycetes</taxon>
        <taxon>Agaricomycetidae</taxon>
        <taxon>Agaricales</taxon>
        <taxon>Marasmiineae</taxon>
        <taxon>Marasmiaceae</taxon>
        <taxon>Tetrapyrgos</taxon>
    </lineage>
</organism>
<evidence type="ECO:0000313" key="5">
    <source>
        <dbReference type="Proteomes" id="UP000559256"/>
    </source>
</evidence>
<evidence type="ECO:0000256" key="1">
    <source>
        <dbReference type="ARBA" id="ARBA00023002"/>
    </source>
</evidence>
<dbReference type="AlphaFoldDB" id="A0A8H5FSQ3"/>
<dbReference type="Gene3D" id="3.40.50.720">
    <property type="entry name" value="NAD(P)-binding Rossmann-like Domain"/>
    <property type="match status" value="1"/>
</dbReference>
<dbReference type="GO" id="GO:0016491">
    <property type="term" value="F:oxidoreductase activity"/>
    <property type="evidence" value="ECO:0007669"/>
    <property type="project" value="UniProtKB-KW"/>
</dbReference>
<dbReference type="InterPro" id="IPR000683">
    <property type="entry name" value="Gfo/Idh/MocA-like_OxRdtase_N"/>
</dbReference>
<dbReference type="PANTHER" id="PTHR43818">
    <property type="entry name" value="BCDNA.GH03377"/>
    <property type="match status" value="1"/>
</dbReference>
<evidence type="ECO:0000259" key="2">
    <source>
        <dbReference type="Pfam" id="PF01408"/>
    </source>
</evidence>
<accession>A0A8H5FSQ3</accession>
<keyword evidence="1" id="KW-0560">Oxidoreductase</keyword>
<gene>
    <name evidence="4" type="ORF">D9758_011275</name>
</gene>
<dbReference type="InterPro" id="IPR050463">
    <property type="entry name" value="Gfo/Idh/MocA_oxidrdct_glycsds"/>
</dbReference>
<dbReference type="InterPro" id="IPR036291">
    <property type="entry name" value="NAD(P)-bd_dom_sf"/>
</dbReference>
<dbReference type="Proteomes" id="UP000559256">
    <property type="component" value="Unassembled WGS sequence"/>
</dbReference>
<reference evidence="4 5" key="1">
    <citation type="journal article" date="2020" name="ISME J.">
        <title>Uncovering the hidden diversity of litter-decomposition mechanisms in mushroom-forming fungi.</title>
        <authorList>
            <person name="Floudas D."/>
            <person name="Bentzer J."/>
            <person name="Ahren D."/>
            <person name="Johansson T."/>
            <person name="Persson P."/>
            <person name="Tunlid A."/>
        </authorList>
    </citation>
    <scope>NUCLEOTIDE SEQUENCE [LARGE SCALE GENOMIC DNA]</scope>
    <source>
        <strain evidence="4 5">CBS 291.85</strain>
    </source>
</reference>
<protein>
    <recommendedName>
        <fullName evidence="6">Gfo/Idh/MocA-like oxidoreductase N-terminal domain-containing protein</fullName>
    </recommendedName>
</protein>
<dbReference type="OrthoDB" id="64915at2759"/>
<evidence type="ECO:0008006" key="6">
    <source>
        <dbReference type="Google" id="ProtNLM"/>
    </source>
</evidence>
<dbReference type="InterPro" id="IPR055080">
    <property type="entry name" value="Gal80p-like_C"/>
</dbReference>
<evidence type="ECO:0000259" key="3">
    <source>
        <dbReference type="Pfam" id="PF22685"/>
    </source>
</evidence>
<dbReference type="SUPFAM" id="SSF51735">
    <property type="entry name" value="NAD(P)-binding Rossmann-fold domains"/>
    <property type="match status" value="1"/>
</dbReference>
<dbReference type="PANTHER" id="PTHR43818:SF11">
    <property type="entry name" value="BCDNA.GH03377"/>
    <property type="match status" value="1"/>
</dbReference>
<sequence length="360" mass="38343">MSPIKVGFVGLSKSGWAATILAPTLAKNDKYSLVAVSTTSQESAEASAAKQKETSGHTVKAYSGDTSHIANDPDVDFVAVAVKSHLHREALMPAIEAGKDFFIEWPAGKNLKETKEFAEAAHAKGLRTMVGLQGRHGAVKEIIESGTIGRVLSTSIIALAPRELRYWGPEVSEKNLSTAIAGEGTSMSEIAIGHQLDVFTYILGDFASVSATTAIMYPTANIIGDDGTTVKTIENTSADHVAFTSILKSGAVASLSWRGGYPSKGRQQFVWEIDGETGAIRMTDDQVASAFVHIRDPKLYLNGELVEVTGGGLATNIAARWEEFAKGSKGDYATIDDAVRIRSVIEAIGLSSREGRRVTL</sequence>
<dbReference type="Pfam" id="PF22685">
    <property type="entry name" value="Gal80p_C-like"/>
    <property type="match status" value="1"/>
</dbReference>
<dbReference type="EMBL" id="JAACJM010000095">
    <property type="protein sequence ID" value="KAF5347367.1"/>
    <property type="molecule type" value="Genomic_DNA"/>
</dbReference>
<dbReference type="SUPFAM" id="SSF55347">
    <property type="entry name" value="Glyceraldehyde-3-phosphate dehydrogenase-like, C-terminal domain"/>
    <property type="match status" value="1"/>
</dbReference>
<name>A0A8H5FSQ3_9AGAR</name>
<dbReference type="Gene3D" id="3.30.360.10">
    <property type="entry name" value="Dihydrodipicolinate Reductase, domain 2"/>
    <property type="match status" value="1"/>
</dbReference>
<dbReference type="Pfam" id="PF01408">
    <property type="entry name" value="GFO_IDH_MocA"/>
    <property type="match status" value="1"/>
</dbReference>
<evidence type="ECO:0000313" key="4">
    <source>
        <dbReference type="EMBL" id="KAF5347367.1"/>
    </source>
</evidence>
<proteinExistence type="predicted"/>
<keyword evidence="5" id="KW-1185">Reference proteome</keyword>
<feature type="domain" description="Gfo/Idh/MocA-like oxidoreductase N-terminal" evidence="2">
    <location>
        <begin position="4"/>
        <end position="131"/>
    </location>
</feature>